<dbReference type="InterPro" id="IPR036165">
    <property type="entry name" value="YefM-like_sf"/>
</dbReference>
<protein>
    <submittedName>
        <fullName evidence="2">Type II toxin-antitoxin system Phd/YefM family antitoxin</fullName>
    </submittedName>
</protein>
<sequence>MNTETISFLKKNAADLPLDEPLVITQNGMPKYVVESYAEKQRRDDAIAMMKMTMLAKQDVVEGRVAPLDSLKTRLSEKKRLLSDQE</sequence>
<evidence type="ECO:0000313" key="3">
    <source>
        <dbReference type="EMBL" id="SMS01024.1"/>
    </source>
</evidence>
<evidence type="ECO:0000256" key="1">
    <source>
        <dbReference type="ARBA" id="ARBA00009981"/>
    </source>
</evidence>
<dbReference type="SUPFAM" id="SSF143120">
    <property type="entry name" value="YefM-like"/>
    <property type="match status" value="1"/>
</dbReference>
<reference evidence="3 4" key="1">
    <citation type="submission" date="2017-05" db="EMBL/GenBank/DDBJ databases">
        <authorList>
            <person name="Song R."/>
            <person name="Chenine A.L."/>
            <person name="Ruprecht R.M."/>
        </authorList>
    </citation>
    <scope>NUCLEOTIDE SEQUENCE [LARGE SCALE GENOMIC DNA]</scope>
    <source>
        <strain evidence="3 4">CECT 7927</strain>
    </source>
</reference>
<dbReference type="Proteomes" id="UP000196125">
    <property type="component" value="Unassembled WGS sequence"/>
</dbReference>
<dbReference type="EMBL" id="JAWRCO010000002">
    <property type="protein sequence ID" value="MDW6004733.1"/>
    <property type="molecule type" value="Genomic_DNA"/>
</dbReference>
<dbReference type="EMBL" id="FXXI01000003">
    <property type="protein sequence ID" value="SMS01024.1"/>
    <property type="molecule type" value="Genomic_DNA"/>
</dbReference>
<proteinExistence type="inferred from homology"/>
<evidence type="ECO:0000313" key="5">
    <source>
        <dbReference type="Proteomes" id="UP001283366"/>
    </source>
</evidence>
<organism evidence="3 4">
    <name type="scientific">Vibrio mangrovi</name>
    <dbReference type="NCBI Taxonomy" id="474394"/>
    <lineage>
        <taxon>Bacteria</taxon>
        <taxon>Pseudomonadati</taxon>
        <taxon>Pseudomonadota</taxon>
        <taxon>Gammaproteobacteria</taxon>
        <taxon>Vibrionales</taxon>
        <taxon>Vibrionaceae</taxon>
        <taxon>Vibrio</taxon>
    </lineage>
</organism>
<evidence type="ECO:0000313" key="2">
    <source>
        <dbReference type="EMBL" id="MDW6004733.1"/>
    </source>
</evidence>
<dbReference type="OrthoDB" id="6168250at2"/>
<comment type="similarity">
    <text evidence="1">Belongs to the phD/YefM antitoxin family.</text>
</comment>
<dbReference type="AlphaFoldDB" id="A0A1Y6ITR1"/>
<accession>A0A1Y6ITR1</accession>
<keyword evidence="5" id="KW-1185">Reference proteome</keyword>
<dbReference type="RefSeq" id="WP_087481062.1">
    <property type="nucleotide sequence ID" value="NZ_AP024884.1"/>
</dbReference>
<gene>
    <name evidence="2" type="ORF">SBX37_17895</name>
    <name evidence="3" type="ORF">VIM7927_02301</name>
</gene>
<name>A0A1Y6ITR1_9VIBR</name>
<evidence type="ECO:0000313" key="4">
    <source>
        <dbReference type="Proteomes" id="UP000196125"/>
    </source>
</evidence>
<reference evidence="2 5" key="2">
    <citation type="submission" date="2023-11" db="EMBL/GenBank/DDBJ databases">
        <title>Plant-associative lifestyle of Vibrio porteresiae and its evolutionary dynamics.</title>
        <authorList>
            <person name="Rameshkumar N."/>
            <person name="Kirti K."/>
        </authorList>
    </citation>
    <scope>NUCLEOTIDE SEQUENCE [LARGE SCALE GENOMIC DNA]</scope>
    <source>
        <strain evidence="2 5">MSSRF38</strain>
    </source>
</reference>
<dbReference type="Proteomes" id="UP001283366">
    <property type="component" value="Unassembled WGS sequence"/>
</dbReference>